<dbReference type="SUPFAM" id="SSF47113">
    <property type="entry name" value="Histone-fold"/>
    <property type="match status" value="1"/>
</dbReference>
<dbReference type="OrthoDB" id="420022at2759"/>
<dbReference type="Gene3D" id="1.10.20.10">
    <property type="entry name" value="Histone, subunit A"/>
    <property type="match status" value="1"/>
</dbReference>
<dbReference type="AlphaFoldDB" id="A0A813F047"/>
<comment type="subcellular location">
    <subcellularLocation>
        <location evidence="1">Nucleus</location>
    </subcellularLocation>
</comment>
<protein>
    <recommendedName>
        <fullName evidence="5">Core Histone H2A/H2B/H3 domain-containing protein</fullName>
    </recommendedName>
</protein>
<accession>A0A813F047</accession>
<sequence>MAEDGETMSKAEWYAWALDTYTTKGATALHCSASAKSDIRMTLPAGTHVAVRGPPGASRDFLWVFALDSLEAPESERWLGGQERFETGPAVPGEAPDERGGWAAKKDLKLAVSRSFGKAMRAELEACPDDARDEDERVPLRIVARSGAAWVPGRFKGRGAAEKEVKWYQGQNSPELLIPRAAWGRIVRDIIKDKPLALGMKFQSSALDCLQFAAEGVVVDMFADANLLTIHRKKKTLLLSDLALTRRLSRRYG</sequence>
<dbReference type="PRINTS" id="PR00622">
    <property type="entry name" value="HISTONEH3"/>
</dbReference>
<evidence type="ECO:0000313" key="7">
    <source>
        <dbReference type="Proteomes" id="UP000654075"/>
    </source>
</evidence>
<evidence type="ECO:0000256" key="1">
    <source>
        <dbReference type="ARBA" id="ARBA00004123"/>
    </source>
</evidence>
<dbReference type="PANTHER" id="PTHR45810:SF1">
    <property type="entry name" value="HISTONE H3-LIKE CENTROMERIC PROTEIN A"/>
    <property type="match status" value="1"/>
</dbReference>
<dbReference type="GO" id="GO:0030527">
    <property type="term" value="F:structural constituent of chromatin"/>
    <property type="evidence" value="ECO:0007669"/>
    <property type="project" value="InterPro"/>
</dbReference>
<dbReference type="Pfam" id="PF00125">
    <property type="entry name" value="Histone"/>
    <property type="match status" value="1"/>
</dbReference>
<evidence type="ECO:0000256" key="3">
    <source>
        <dbReference type="ARBA" id="ARBA00023125"/>
    </source>
</evidence>
<dbReference type="PANTHER" id="PTHR45810">
    <property type="entry name" value="HISTONE H3.2"/>
    <property type="match status" value="1"/>
</dbReference>
<keyword evidence="3" id="KW-0238">DNA-binding</keyword>
<keyword evidence="7" id="KW-1185">Reference proteome</keyword>
<evidence type="ECO:0000256" key="2">
    <source>
        <dbReference type="ARBA" id="ARBA00010343"/>
    </source>
</evidence>
<feature type="domain" description="Core Histone H2A/H2B/H3" evidence="5">
    <location>
        <begin position="170"/>
        <end position="248"/>
    </location>
</feature>
<evidence type="ECO:0000259" key="5">
    <source>
        <dbReference type="Pfam" id="PF00125"/>
    </source>
</evidence>
<organism evidence="6 7">
    <name type="scientific">Polarella glacialis</name>
    <name type="common">Dinoflagellate</name>
    <dbReference type="NCBI Taxonomy" id="89957"/>
    <lineage>
        <taxon>Eukaryota</taxon>
        <taxon>Sar</taxon>
        <taxon>Alveolata</taxon>
        <taxon>Dinophyceae</taxon>
        <taxon>Suessiales</taxon>
        <taxon>Suessiaceae</taxon>
        <taxon>Polarella</taxon>
    </lineage>
</organism>
<dbReference type="InterPro" id="IPR009072">
    <property type="entry name" value="Histone-fold"/>
</dbReference>
<dbReference type="SMART" id="SM00428">
    <property type="entry name" value="H3"/>
    <property type="match status" value="1"/>
</dbReference>
<dbReference type="InterPro" id="IPR000164">
    <property type="entry name" value="Histone_H3/CENP-A"/>
</dbReference>
<gene>
    <name evidence="6" type="ORF">PGLA1383_LOCUS21664</name>
</gene>
<dbReference type="Proteomes" id="UP000654075">
    <property type="component" value="Unassembled WGS sequence"/>
</dbReference>
<comment type="caution">
    <text evidence="6">The sequence shown here is derived from an EMBL/GenBank/DDBJ whole genome shotgun (WGS) entry which is preliminary data.</text>
</comment>
<evidence type="ECO:0000313" key="6">
    <source>
        <dbReference type="EMBL" id="CAE8603454.1"/>
    </source>
</evidence>
<dbReference type="EMBL" id="CAJNNV010015413">
    <property type="protein sequence ID" value="CAE8603454.1"/>
    <property type="molecule type" value="Genomic_DNA"/>
</dbReference>
<dbReference type="GO" id="GO:0000786">
    <property type="term" value="C:nucleosome"/>
    <property type="evidence" value="ECO:0007669"/>
    <property type="project" value="InterPro"/>
</dbReference>
<reference evidence="6" key="1">
    <citation type="submission" date="2021-02" db="EMBL/GenBank/DDBJ databases">
        <authorList>
            <person name="Dougan E. K."/>
            <person name="Rhodes N."/>
            <person name="Thang M."/>
            <person name="Chan C."/>
        </authorList>
    </citation>
    <scope>NUCLEOTIDE SEQUENCE</scope>
</reference>
<dbReference type="InterPro" id="IPR007125">
    <property type="entry name" value="H2A/H2B/H3"/>
</dbReference>
<dbReference type="GO" id="GO:0005634">
    <property type="term" value="C:nucleus"/>
    <property type="evidence" value="ECO:0007669"/>
    <property type="project" value="UniProtKB-SubCell"/>
</dbReference>
<evidence type="ECO:0000256" key="4">
    <source>
        <dbReference type="ARBA" id="ARBA00023242"/>
    </source>
</evidence>
<dbReference type="GO" id="GO:0046982">
    <property type="term" value="F:protein heterodimerization activity"/>
    <property type="evidence" value="ECO:0007669"/>
    <property type="project" value="InterPro"/>
</dbReference>
<keyword evidence="4" id="KW-0539">Nucleus</keyword>
<name>A0A813F047_POLGL</name>
<comment type="similarity">
    <text evidence="2">Belongs to the histone H3 family.</text>
</comment>
<proteinExistence type="inferred from homology"/>
<dbReference type="GO" id="GO:0003677">
    <property type="term" value="F:DNA binding"/>
    <property type="evidence" value="ECO:0007669"/>
    <property type="project" value="UniProtKB-KW"/>
</dbReference>